<dbReference type="Pfam" id="PF13377">
    <property type="entry name" value="Peripla_BP_3"/>
    <property type="match status" value="1"/>
</dbReference>
<dbReference type="InterPro" id="IPR010982">
    <property type="entry name" value="Lambda_DNA-bd_dom_sf"/>
</dbReference>
<organism evidence="5 6">
    <name type="scientific">Lentzea fradiae</name>
    <dbReference type="NCBI Taxonomy" id="200378"/>
    <lineage>
        <taxon>Bacteria</taxon>
        <taxon>Bacillati</taxon>
        <taxon>Actinomycetota</taxon>
        <taxon>Actinomycetes</taxon>
        <taxon>Pseudonocardiales</taxon>
        <taxon>Pseudonocardiaceae</taxon>
        <taxon>Lentzea</taxon>
    </lineage>
</organism>
<dbReference type="SUPFAM" id="SSF47413">
    <property type="entry name" value="lambda repressor-like DNA-binding domains"/>
    <property type="match status" value="1"/>
</dbReference>
<evidence type="ECO:0000256" key="3">
    <source>
        <dbReference type="ARBA" id="ARBA00023163"/>
    </source>
</evidence>
<dbReference type="PROSITE" id="PS50932">
    <property type="entry name" value="HTH_LACI_2"/>
    <property type="match status" value="1"/>
</dbReference>
<dbReference type="PANTHER" id="PTHR30146:SF138">
    <property type="entry name" value="TRANSCRIPTIONAL REGULATORY PROTEIN"/>
    <property type="match status" value="1"/>
</dbReference>
<dbReference type="SUPFAM" id="SSF53822">
    <property type="entry name" value="Periplasmic binding protein-like I"/>
    <property type="match status" value="1"/>
</dbReference>
<dbReference type="GO" id="GO:0000976">
    <property type="term" value="F:transcription cis-regulatory region binding"/>
    <property type="evidence" value="ECO:0007669"/>
    <property type="project" value="TreeGrafter"/>
</dbReference>
<dbReference type="GO" id="GO:0003700">
    <property type="term" value="F:DNA-binding transcription factor activity"/>
    <property type="evidence" value="ECO:0007669"/>
    <property type="project" value="TreeGrafter"/>
</dbReference>
<dbReference type="PROSITE" id="PS00356">
    <property type="entry name" value="HTH_LACI_1"/>
    <property type="match status" value="1"/>
</dbReference>
<sequence length="330" mass="34554">MAVTIRDVARRAHVSVATVSRALTSPDLVRPETRTRVLAAATELGYQPNRAARGLITGRTGNIGIVVPDLGNPFFTGVLKAVQARAAQADHSVFVADSDEDPVAEAKLVHAMAKQVDGVVLCAPGLEDSRLHEVAAATSLVLLNRRLPGVPAALMDSAGGMGAVVDHLAGLGHRRIAYLNGPRTSWSNQERRRGLLTAVARHGVDLTDLGPFAPRYEGGLQAADLAVAADTTAIIAYNDIMALGVLARLRDLGVSVPGDVSVTGFDDLTYAALCCPPLTTVAMPVARAGRTAVDLLLDRLGSGSPEVPQVVAETRLVVRGTTAPPRGRER</sequence>
<dbReference type="SMART" id="SM00354">
    <property type="entry name" value="HTH_LACI"/>
    <property type="match status" value="1"/>
</dbReference>
<dbReference type="PANTHER" id="PTHR30146">
    <property type="entry name" value="LACI-RELATED TRANSCRIPTIONAL REPRESSOR"/>
    <property type="match status" value="1"/>
</dbReference>
<proteinExistence type="predicted"/>
<evidence type="ECO:0000256" key="2">
    <source>
        <dbReference type="ARBA" id="ARBA00023125"/>
    </source>
</evidence>
<dbReference type="STRING" id="200378.SAMN05216553_10887"/>
<name>A0A1G7U9S3_9PSEU</name>
<keyword evidence="1" id="KW-0805">Transcription regulation</keyword>
<dbReference type="AlphaFoldDB" id="A0A1G7U9S3"/>
<dbReference type="Pfam" id="PF00356">
    <property type="entry name" value="LacI"/>
    <property type="match status" value="1"/>
</dbReference>
<accession>A0A1G7U9S3</accession>
<feature type="domain" description="HTH lacI-type" evidence="4">
    <location>
        <begin position="3"/>
        <end position="57"/>
    </location>
</feature>
<evidence type="ECO:0000313" key="6">
    <source>
        <dbReference type="Proteomes" id="UP000199623"/>
    </source>
</evidence>
<dbReference type="InterPro" id="IPR028082">
    <property type="entry name" value="Peripla_BP_I"/>
</dbReference>
<dbReference type="CDD" id="cd01392">
    <property type="entry name" value="HTH_LacI"/>
    <property type="match status" value="1"/>
</dbReference>
<protein>
    <submittedName>
        <fullName evidence="5">LacI family transcriptional regulator</fullName>
    </submittedName>
</protein>
<keyword evidence="6" id="KW-1185">Reference proteome</keyword>
<dbReference type="RefSeq" id="WP_090051304.1">
    <property type="nucleotide sequence ID" value="NZ_FNCC01000008.1"/>
</dbReference>
<dbReference type="Gene3D" id="1.10.260.40">
    <property type="entry name" value="lambda repressor-like DNA-binding domains"/>
    <property type="match status" value="1"/>
</dbReference>
<dbReference type="CDD" id="cd06267">
    <property type="entry name" value="PBP1_LacI_sugar_binding-like"/>
    <property type="match status" value="1"/>
</dbReference>
<gene>
    <name evidence="5" type="ORF">SAMN05216553_10887</name>
</gene>
<evidence type="ECO:0000256" key="1">
    <source>
        <dbReference type="ARBA" id="ARBA00023015"/>
    </source>
</evidence>
<dbReference type="InterPro" id="IPR000843">
    <property type="entry name" value="HTH_LacI"/>
</dbReference>
<dbReference type="Gene3D" id="3.40.50.2300">
    <property type="match status" value="2"/>
</dbReference>
<evidence type="ECO:0000259" key="4">
    <source>
        <dbReference type="PROSITE" id="PS50932"/>
    </source>
</evidence>
<dbReference type="Proteomes" id="UP000199623">
    <property type="component" value="Unassembled WGS sequence"/>
</dbReference>
<dbReference type="OrthoDB" id="3258243at2"/>
<dbReference type="InterPro" id="IPR046335">
    <property type="entry name" value="LacI/GalR-like_sensor"/>
</dbReference>
<keyword evidence="3" id="KW-0804">Transcription</keyword>
<reference evidence="6" key="1">
    <citation type="submission" date="2016-10" db="EMBL/GenBank/DDBJ databases">
        <authorList>
            <person name="Varghese N."/>
            <person name="Submissions S."/>
        </authorList>
    </citation>
    <scope>NUCLEOTIDE SEQUENCE [LARGE SCALE GENOMIC DNA]</scope>
    <source>
        <strain evidence="6">CGMCC 4.3506</strain>
    </source>
</reference>
<dbReference type="EMBL" id="FNCC01000008">
    <property type="protein sequence ID" value="SDG44184.1"/>
    <property type="molecule type" value="Genomic_DNA"/>
</dbReference>
<evidence type="ECO:0000313" key="5">
    <source>
        <dbReference type="EMBL" id="SDG44184.1"/>
    </source>
</evidence>
<keyword evidence="2" id="KW-0238">DNA-binding</keyword>